<keyword evidence="1" id="KW-0175">Coiled coil</keyword>
<evidence type="ECO:0000313" key="3">
    <source>
        <dbReference type="EnsemblPlants" id="MELO3C029544.2.1"/>
    </source>
</evidence>
<evidence type="ECO:0000256" key="1">
    <source>
        <dbReference type="SAM" id="Coils"/>
    </source>
</evidence>
<feature type="coiled-coil region" evidence="1">
    <location>
        <begin position="234"/>
        <end position="261"/>
    </location>
</feature>
<proteinExistence type="predicted"/>
<dbReference type="EnsemblPlants" id="MELO3C029544.2.1">
    <property type="protein sequence ID" value="MELO3C029544.2.1"/>
    <property type="gene ID" value="MELO3C029544.2"/>
</dbReference>
<sequence length="283" mass="32145">MVTLVPYDSRLASEIGNIFSNDLHRCQKTLGFPTVHAWCWKICYPFSTPLVTVENSLKHSRRITNSIGYTVELSTSSWCVGSFSIFRFSFVKDRTEMKERRQDKSQPSPLSCPSFPSPPRSSFSVYVKIHFDHLTVMIAFSSILYELAKQRGKSINCMELLRKTHVRDETFVLQAAEDTHFLNLLLVSKFVAKSNARTPVPAYPSGNEICETPKARRTTSASSAMASCSQSIIELQLRAALDEAMLRIEEQKRNHDALALEVERIWKLKEDMSRAQQGPPHDP</sequence>
<dbReference type="Gramene" id="MELO3C029544.2.1">
    <property type="protein sequence ID" value="MELO3C029544.2.1"/>
    <property type="gene ID" value="MELO3C029544.2"/>
</dbReference>
<feature type="compositionally biased region" description="Low complexity" evidence="2">
    <location>
        <begin position="105"/>
        <end position="118"/>
    </location>
</feature>
<name>A0A9I9E6Q5_CUCME</name>
<organism evidence="3">
    <name type="scientific">Cucumis melo</name>
    <name type="common">Muskmelon</name>
    <dbReference type="NCBI Taxonomy" id="3656"/>
    <lineage>
        <taxon>Eukaryota</taxon>
        <taxon>Viridiplantae</taxon>
        <taxon>Streptophyta</taxon>
        <taxon>Embryophyta</taxon>
        <taxon>Tracheophyta</taxon>
        <taxon>Spermatophyta</taxon>
        <taxon>Magnoliopsida</taxon>
        <taxon>eudicotyledons</taxon>
        <taxon>Gunneridae</taxon>
        <taxon>Pentapetalae</taxon>
        <taxon>rosids</taxon>
        <taxon>fabids</taxon>
        <taxon>Cucurbitales</taxon>
        <taxon>Cucurbitaceae</taxon>
        <taxon>Benincaseae</taxon>
        <taxon>Cucumis</taxon>
    </lineage>
</organism>
<reference evidence="3" key="1">
    <citation type="submission" date="2023-03" db="UniProtKB">
        <authorList>
            <consortium name="EnsemblPlants"/>
        </authorList>
    </citation>
    <scope>IDENTIFICATION</scope>
</reference>
<protein>
    <recommendedName>
        <fullName evidence="4">CACTA en-spm transposon protein</fullName>
    </recommendedName>
</protein>
<dbReference type="AlphaFoldDB" id="A0A9I9E6Q5"/>
<evidence type="ECO:0008006" key="4">
    <source>
        <dbReference type="Google" id="ProtNLM"/>
    </source>
</evidence>
<evidence type="ECO:0000256" key="2">
    <source>
        <dbReference type="SAM" id="MobiDB-lite"/>
    </source>
</evidence>
<feature type="region of interest" description="Disordered" evidence="2">
    <location>
        <begin position="98"/>
        <end position="118"/>
    </location>
</feature>
<accession>A0A9I9E6Q5</accession>